<evidence type="ECO:0000256" key="2">
    <source>
        <dbReference type="ARBA" id="ARBA00004442"/>
    </source>
</evidence>
<evidence type="ECO:0000313" key="11">
    <source>
        <dbReference type="EMBL" id="ORX59202.1"/>
    </source>
</evidence>
<accession>A0A1Y1VLA3</accession>
<dbReference type="InterPro" id="IPR011050">
    <property type="entry name" value="Pectin_lyase_fold/virulence"/>
</dbReference>
<evidence type="ECO:0000256" key="5">
    <source>
        <dbReference type="ARBA" id="ARBA00022729"/>
    </source>
</evidence>
<evidence type="ECO:0000256" key="4">
    <source>
        <dbReference type="ARBA" id="ARBA00022525"/>
    </source>
</evidence>
<evidence type="ECO:0000256" key="8">
    <source>
        <dbReference type="PROSITE-ProRule" id="PRU00076"/>
    </source>
</evidence>
<dbReference type="Gene3D" id="2.10.25.10">
    <property type="entry name" value="Laminin"/>
    <property type="match status" value="1"/>
</dbReference>
<dbReference type="OrthoDB" id="6262482at2759"/>
<evidence type="ECO:0000259" key="10">
    <source>
        <dbReference type="PROSITE" id="PS50026"/>
    </source>
</evidence>
<evidence type="ECO:0000256" key="9">
    <source>
        <dbReference type="SAM" id="Phobius"/>
    </source>
</evidence>
<keyword evidence="7" id="KW-0998">Cell outer membrane</keyword>
<name>A0A1Y1VLA3_9FUNG</name>
<evidence type="ECO:0000256" key="7">
    <source>
        <dbReference type="ARBA" id="ARBA00023237"/>
    </source>
</evidence>
<keyword evidence="12" id="KW-1185">Reference proteome</keyword>
<evidence type="ECO:0000256" key="1">
    <source>
        <dbReference type="ARBA" id="ARBA00004196"/>
    </source>
</evidence>
<protein>
    <recommendedName>
        <fullName evidence="10">EGF-like domain-containing protein</fullName>
    </recommendedName>
</protein>
<gene>
    <name evidence="11" type="ORF">BCR36DRAFT_343047</name>
</gene>
<dbReference type="SUPFAM" id="SSF51126">
    <property type="entry name" value="Pectin lyase-like"/>
    <property type="match status" value="1"/>
</dbReference>
<reference evidence="11 12" key="1">
    <citation type="submission" date="2016-08" db="EMBL/GenBank/DDBJ databases">
        <title>Genomes of anaerobic fungi encode conserved fungal cellulosomes for biomass hydrolysis.</title>
        <authorList>
            <consortium name="DOE Joint Genome Institute"/>
            <person name="Haitjema C.H."/>
            <person name="Gilmore S.P."/>
            <person name="Henske J.K."/>
            <person name="Solomon K.V."/>
            <person name="De Groot R."/>
            <person name="Kuo A."/>
            <person name="Mondo S.J."/>
            <person name="Salamov A.A."/>
            <person name="Labutti K."/>
            <person name="Zhao Z."/>
            <person name="Chiniquy J."/>
            <person name="Barry K."/>
            <person name="Brewer H.M."/>
            <person name="Purvine S.O."/>
            <person name="Wright A.T."/>
            <person name="Boxma B."/>
            <person name="Van Alen T."/>
            <person name="Hackstein J.H."/>
            <person name="Baker S.E."/>
            <person name="Grigoriev I.V."/>
            <person name="O'Malley M.A."/>
        </authorList>
    </citation>
    <scope>NUCLEOTIDE SEQUENCE [LARGE SCALE GENOMIC DNA]</scope>
    <source>
        <strain evidence="12">finn</strain>
    </source>
</reference>
<keyword evidence="8" id="KW-1015">Disulfide bond</keyword>
<sequence length="588" mass="67979">MDNYHGKNLCYGDAINIEGDGKIKLSNFYAEDIYYKFENSFIKTHSPQTKGPNVSLSNCSIKNLYQNYNYYSPTLITVNMGTVRLEFCDIDNINGVKIGLTSQENQATIKITDSKINNINSVYPEPIFYSKNYYKYFDDPGLYIQNVTLSNVFQDGVIFHSSKLLVYLYQVTFYNIHECYKYNNCNTFDESTIDSYDSAILHHSSEIYLFMNYCSFDHIYGKKGISLNTGYFSIKNSEVVNSYFENGFLYYPENIIISTSFSFENFIFSNNKSNKGTFLHISDCISSNNYSLLVSNSSFKNNSAEKFGGVIYSEAKKGFRKISYVFDLNHESKILPESLLMDLKKIDNNFVTNPTYLKFDENYNNTIEIYSGDRLEQEYSSSIYDDYGNKFSFSNDINDYEIKDLLFYEISFYGKEDETLRSKIYGSNRSYCLNNSCKFKNLRLVGTPGDYVLELKIVGFGNYEEFLNNSIKLNVKIKECNEPGYIYQDKDGENIKSCYKPICNPKCSNQGVCINDNICDCSKTSYTGRICSERYRLEKNKIFNYIILVISIGLIIVTIGSIYFVFHYRKNEIIKAASYNYMILTLIG</sequence>
<keyword evidence="9" id="KW-1133">Transmembrane helix</keyword>
<keyword evidence="6 9" id="KW-0472">Membrane</keyword>
<keyword evidence="4" id="KW-0964">Secreted</keyword>
<keyword evidence="8" id="KW-0245">EGF-like domain</keyword>
<dbReference type="GO" id="GO:0005576">
    <property type="term" value="C:extracellular region"/>
    <property type="evidence" value="ECO:0007669"/>
    <property type="project" value="UniProtKB-SubCell"/>
</dbReference>
<feature type="non-terminal residue" evidence="11">
    <location>
        <position position="588"/>
    </location>
</feature>
<comment type="caution">
    <text evidence="8">Lacks conserved residue(s) required for the propagation of feature annotation.</text>
</comment>
<dbReference type="Proteomes" id="UP000193719">
    <property type="component" value="Unassembled WGS sequence"/>
</dbReference>
<evidence type="ECO:0000256" key="6">
    <source>
        <dbReference type="ARBA" id="ARBA00023136"/>
    </source>
</evidence>
<proteinExistence type="predicted"/>
<evidence type="ECO:0000313" key="12">
    <source>
        <dbReference type="Proteomes" id="UP000193719"/>
    </source>
</evidence>
<evidence type="ECO:0000256" key="3">
    <source>
        <dbReference type="ARBA" id="ARBA00004613"/>
    </source>
</evidence>
<comment type="caution">
    <text evidence="11">The sequence shown here is derived from an EMBL/GenBank/DDBJ whole genome shotgun (WGS) entry which is preliminary data.</text>
</comment>
<feature type="transmembrane region" description="Helical" evidence="9">
    <location>
        <begin position="542"/>
        <end position="566"/>
    </location>
</feature>
<dbReference type="PROSITE" id="PS50026">
    <property type="entry name" value="EGF_3"/>
    <property type="match status" value="1"/>
</dbReference>
<reference evidence="11 12" key="2">
    <citation type="submission" date="2016-08" db="EMBL/GenBank/DDBJ databases">
        <title>Pervasive Adenine N6-methylation of Active Genes in Fungi.</title>
        <authorList>
            <consortium name="DOE Joint Genome Institute"/>
            <person name="Mondo S.J."/>
            <person name="Dannebaum R.O."/>
            <person name="Kuo R.C."/>
            <person name="Labutti K."/>
            <person name="Haridas S."/>
            <person name="Kuo A."/>
            <person name="Salamov A."/>
            <person name="Ahrendt S.R."/>
            <person name="Lipzen A."/>
            <person name="Sullivan W."/>
            <person name="Andreopoulos W.B."/>
            <person name="Clum A."/>
            <person name="Lindquist E."/>
            <person name="Daum C."/>
            <person name="Ramamoorthy G.K."/>
            <person name="Gryganskyi A."/>
            <person name="Culley D."/>
            <person name="Magnuson J.K."/>
            <person name="James T.Y."/>
            <person name="O'Malley M.A."/>
            <person name="Stajich J.E."/>
            <person name="Spatafora J.W."/>
            <person name="Visel A."/>
            <person name="Grigoriev I.V."/>
        </authorList>
    </citation>
    <scope>NUCLEOTIDE SEQUENCE [LARGE SCALE GENOMIC DNA]</scope>
    <source>
        <strain evidence="12">finn</strain>
    </source>
</reference>
<comment type="subcellular location">
    <subcellularLocation>
        <location evidence="1">Cell envelope</location>
    </subcellularLocation>
    <subcellularLocation>
        <location evidence="2">Cell outer membrane</location>
    </subcellularLocation>
    <subcellularLocation>
        <location evidence="3">Secreted</location>
    </subcellularLocation>
</comment>
<dbReference type="NCBIfam" id="TIGR01376">
    <property type="entry name" value="POMP_repeat"/>
    <property type="match status" value="1"/>
</dbReference>
<organism evidence="11 12">
    <name type="scientific">Piromyces finnis</name>
    <dbReference type="NCBI Taxonomy" id="1754191"/>
    <lineage>
        <taxon>Eukaryota</taxon>
        <taxon>Fungi</taxon>
        <taxon>Fungi incertae sedis</taxon>
        <taxon>Chytridiomycota</taxon>
        <taxon>Chytridiomycota incertae sedis</taxon>
        <taxon>Neocallimastigomycetes</taxon>
        <taxon>Neocallimastigales</taxon>
        <taxon>Neocallimastigaceae</taxon>
        <taxon>Piromyces</taxon>
    </lineage>
</organism>
<dbReference type="AlphaFoldDB" id="A0A1Y1VLA3"/>
<keyword evidence="9" id="KW-0812">Transmembrane</keyword>
<feature type="domain" description="EGF-like" evidence="10">
    <location>
        <begin position="499"/>
        <end position="532"/>
    </location>
</feature>
<dbReference type="InterPro" id="IPR000742">
    <property type="entry name" value="EGF"/>
</dbReference>
<keyword evidence="5" id="KW-0732">Signal</keyword>
<feature type="disulfide bond" evidence="8">
    <location>
        <begin position="503"/>
        <end position="513"/>
    </location>
</feature>
<dbReference type="EMBL" id="MCFH01000003">
    <property type="protein sequence ID" value="ORX59202.1"/>
    <property type="molecule type" value="Genomic_DNA"/>
</dbReference>
<dbReference type="InterPro" id="IPR003368">
    <property type="entry name" value="POMP_repeat"/>
</dbReference>